<keyword evidence="2" id="KW-1185">Reference proteome</keyword>
<accession>A0ACC2GTQ3</accession>
<organism evidence="1 2">
    <name type="scientific">Dallia pectoralis</name>
    <name type="common">Alaska blackfish</name>
    <dbReference type="NCBI Taxonomy" id="75939"/>
    <lineage>
        <taxon>Eukaryota</taxon>
        <taxon>Metazoa</taxon>
        <taxon>Chordata</taxon>
        <taxon>Craniata</taxon>
        <taxon>Vertebrata</taxon>
        <taxon>Euteleostomi</taxon>
        <taxon>Actinopterygii</taxon>
        <taxon>Neopterygii</taxon>
        <taxon>Teleostei</taxon>
        <taxon>Protacanthopterygii</taxon>
        <taxon>Esociformes</taxon>
        <taxon>Umbridae</taxon>
        <taxon>Dallia</taxon>
    </lineage>
</organism>
<sequence length="169" mass="18725">MVESVQQYVKSASFDLSRELRNSGVTYINARGEILKAHTVQATDVNGRKTCYTAETLVIATGGRVRYPNIPGAREKCITSDDLISLAHSPGRTLVVGESGEGLECVGFLSGLGLEVTVLLGSRLLPGFDHKMAKKIENHMLVHSVRFLHHHTLTEVRWVTWLSELLTRR</sequence>
<evidence type="ECO:0000313" key="2">
    <source>
        <dbReference type="Proteomes" id="UP001157502"/>
    </source>
</evidence>
<gene>
    <name evidence="1" type="ORF">DPEC_G00112960</name>
</gene>
<dbReference type="EMBL" id="CM055736">
    <property type="protein sequence ID" value="KAJ8006993.1"/>
    <property type="molecule type" value="Genomic_DNA"/>
</dbReference>
<evidence type="ECO:0000313" key="1">
    <source>
        <dbReference type="EMBL" id="KAJ8006993.1"/>
    </source>
</evidence>
<reference evidence="1" key="1">
    <citation type="submission" date="2021-05" db="EMBL/GenBank/DDBJ databases">
        <authorList>
            <person name="Pan Q."/>
            <person name="Jouanno E."/>
            <person name="Zahm M."/>
            <person name="Klopp C."/>
            <person name="Cabau C."/>
            <person name="Louis A."/>
            <person name="Berthelot C."/>
            <person name="Parey E."/>
            <person name="Roest Crollius H."/>
            <person name="Montfort J."/>
            <person name="Robinson-Rechavi M."/>
            <person name="Bouchez O."/>
            <person name="Lampietro C."/>
            <person name="Lopez Roques C."/>
            <person name="Donnadieu C."/>
            <person name="Postlethwait J."/>
            <person name="Bobe J."/>
            <person name="Dillon D."/>
            <person name="Chandos A."/>
            <person name="von Hippel F."/>
            <person name="Guiguen Y."/>
        </authorList>
    </citation>
    <scope>NUCLEOTIDE SEQUENCE</scope>
    <source>
        <strain evidence="1">YG-Jan2019</strain>
    </source>
</reference>
<dbReference type="Proteomes" id="UP001157502">
    <property type="component" value="Chromosome 9"/>
</dbReference>
<comment type="caution">
    <text evidence="1">The sequence shown here is derived from an EMBL/GenBank/DDBJ whole genome shotgun (WGS) entry which is preliminary data.</text>
</comment>
<name>A0ACC2GTQ3_DALPE</name>
<proteinExistence type="predicted"/>
<protein>
    <submittedName>
        <fullName evidence="1">Uncharacterized protein</fullName>
    </submittedName>
</protein>